<feature type="transmembrane region" description="Helical" evidence="4">
    <location>
        <begin position="66"/>
        <end position="84"/>
    </location>
</feature>
<feature type="transmembrane region" description="Helical" evidence="4">
    <location>
        <begin position="104"/>
        <end position="126"/>
    </location>
</feature>
<dbReference type="EMBL" id="BDCO01000001">
    <property type="protein sequence ID" value="GAT31472.1"/>
    <property type="molecule type" value="Genomic_DNA"/>
</dbReference>
<dbReference type="OrthoDB" id="177909at2"/>
<dbReference type="PANTHER" id="PTHR23526">
    <property type="entry name" value="INTEGRAL MEMBRANE TRANSPORT PROTEIN-RELATED"/>
    <property type="match status" value="1"/>
</dbReference>
<feature type="transmembrane region" description="Helical" evidence="4">
    <location>
        <begin position="334"/>
        <end position="353"/>
    </location>
</feature>
<dbReference type="InParanoid" id="A0A146G1S8"/>
<comment type="caution">
    <text evidence="5">The sequence shown here is derived from an EMBL/GenBank/DDBJ whole genome shotgun (WGS) entry which is preliminary data.</text>
</comment>
<keyword evidence="3 4" id="KW-0472">Membrane</keyword>
<evidence type="ECO:0000256" key="4">
    <source>
        <dbReference type="SAM" id="Phobius"/>
    </source>
</evidence>
<keyword evidence="6" id="KW-1185">Reference proteome</keyword>
<dbReference type="InterPro" id="IPR011701">
    <property type="entry name" value="MFS"/>
</dbReference>
<evidence type="ECO:0000256" key="2">
    <source>
        <dbReference type="ARBA" id="ARBA00022989"/>
    </source>
</evidence>
<dbReference type="AlphaFoldDB" id="A0A146G1S8"/>
<feature type="transmembrane region" description="Helical" evidence="4">
    <location>
        <begin position="28"/>
        <end position="46"/>
    </location>
</feature>
<name>A0A146G1S8_TERSA</name>
<gene>
    <name evidence="5" type="ORF">TSACC_120</name>
</gene>
<feature type="transmembrane region" description="Helical" evidence="4">
    <location>
        <begin position="270"/>
        <end position="292"/>
    </location>
</feature>
<dbReference type="GO" id="GO:0022857">
    <property type="term" value="F:transmembrane transporter activity"/>
    <property type="evidence" value="ECO:0007669"/>
    <property type="project" value="InterPro"/>
</dbReference>
<dbReference type="InterPro" id="IPR052528">
    <property type="entry name" value="Sugar_transport-like"/>
</dbReference>
<dbReference type="SUPFAM" id="SSF103473">
    <property type="entry name" value="MFS general substrate transporter"/>
    <property type="match status" value="1"/>
</dbReference>
<evidence type="ECO:0000313" key="6">
    <source>
        <dbReference type="Proteomes" id="UP000076023"/>
    </source>
</evidence>
<feature type="transmembrane region" description="Helical" evidence="4">
    <location>
        <begin position="185"/>
        <end position="208"/>
    </location>
</feature>
<accession>A0A146G1S8</accession>
<evidence type="ECO:0000256" key="3">
    <source>
        <dbReference type="ARBA" id="ARBA00023136"/>
    </source>
</evidence>
<dbReference type="PANTHER" id="PTHR23526:SF2">
    <property type="entry name" value="MAJOR FACILITATOR SUPERFAMILY (MFS) PROFILE DOMAIN-CONTAINING PROTEIN"/>
    <property type="match status" value="1"/>
</dbReference>
<proteinExistence type="predicted"/>
<feature type="transmembrane region" description="Helical" evidence="4">
    <location>
        <begin position="397"/>
        <end position="419"/>
    </location>
</feature>
<keyword evidence="1 4" id="KW-0812">Transmembrane</keyword>
<evidence type="ECO:0000313" key="5">
    <source>
        <dbReference type="EMBL" id="GAT31472.1"/>
    </source>
</evidence>
<dbReference type="InterPro" id="IPR036259">
    <property type="entry name" value="MFS_trans_sf"/>
</dbReference>
<dbReference type="RefSeq" id="WP_075077369.1">
    <property type="nucleotide sequence ID" value="NZ_BDCO01000001.1"/>
</dbReference>
<dbReference type="Gene3D" id="1.20.1250.20">
    <property type="entry name" value="MFS general substrate transporter like domains"/>
    <property type="match status" value="1"/>
</dbReference>
<feature type="transmembrane region" description="Helical" evidence="4">
    <location>
        <begin position="359"/>
        <end position="376"/>
    </location>
</feature>
<evidence type="ECO:0000256" key="1">
    <source>
        <dbReference type="ARBA" id="ARBA00022692"/>
    </source>
</evidence>
<dbReference type="Proteomes" id="UP000076023">
    <property type="component" value="Unassembled WGS sequence"/>
</dbReference>
<feature type="transmembrane region" description="Helical" evidence="4">
    <location>
        <begin position="304"/>
        <end position="322"/>
    </location>
</feature>
<dbReference type="STRING" id="690879.TSACC_120"/>
<feature type="transmembrane region" description="Helical" evidence="4">
    <location>
        <begin position="214"/>
        <end position="231"/>
    </location>
</feature>
<protein>
    <submittedName>
        <fullName evidence="5">MFS-type transporter, Atg22 family</fullName>
    </submittedName>
</protein>
<reference evidence="6" key="1">
    <citation type="journal article" date="2017" name="Genome Announc.">
        <title>Draft Genome Sequence of Terrimicrobium sacchariphilum NM-5T, a Facultative Anaerobic Soil Bacterium of the Class Spartobacteria.</title>
        <authorList>
            <person name="Qiu Y.L."/>
            <person name="Tourlousse D.M."/>
            <person name="Matsuura N."/>
            <person name="Ohashi A."/>
            <person name="Sekiguchi Y."/>
        </authorList>
    </citation>
    <scope>NUCLEOTIDE SEQUENCE [LARGE SCALE GENOMIC DNA]</scope>
    <source>
        <strain evidence="6">NM-5</strain>
    </source>
</reference>
<organism evidence="5 6">
    <name type="scientific">Terrimicrobium sacchariphilum</name>
    <dbReference type="NCBI Taxonomy" id="690879"/>
    <lineage>
        <taxon>Bacteria</taxon>
        <taxon>Pseudomonadati</taxon>
        <taxon>Verrucomicrobiota</taxon>
        <taxon>Terrimicrobiia</taxon>
        <taxon>Terrimicrobiales</taxon>
        <taxon>Terrimicrobiaceae</taxon>
        <taxon>Terrimicrobium</taxon>
    </lineage>
</organism>
<dbReference type="Pfam" id="PF07690">
    <property type="entry name" value="MFS_1"/>
    <property type="match status" value="1"/>
</dbReference>
<keyword evidence="2 4" id="KW-1133">Transmembrane helix</keyword>
<feature type="transmembrane region" description="Helical" evidence="4">
    <location>
        <begin position="146"/>
        <end position="173"/>
    </location>
</feature>
<sequence length="463" mass="51768">MQAPPSTVPPAPADGLYRAGTLVYSKNGLLVLSLWLLWGDFAFQFFEAIFARFMPIFLKELNASNTLIGIMTGSFAGLVNVLFLPVISRWCDNLRTPVGRRIPLLYVFAPLTVAALIGVGFAPDLGRLLHSSLHHMLPSTLTPENLTLGLLCVLVVGFHFFNMVLVNGYNWLIRDVVPLSVMSRFLAWFSMVTAISGTLFLWFVFPHLLENRQTIFLTVGIFYLIAFFLMCRKVREGEYPPPVRQEDAPGLGRTFVLYFRECLQLRIYRCFFIACLLMIAATACANNFITLFARESLGFDMGQLGHLFAWTSGISLVFFYPIGWLCDRFSPMHVAVSAMALIVVANLSAFFFVGGWMSFFIFSVTSAMPMVAWGLCQRASAMKLFPSEKFGQFSSGLNVFGCGALIVGNLLMGLLMDFLHSNYRVAFLWTVLIALCAIPPMLIVLREWHRHGGKDGYVPPMPA</sequence>
<feature type="transmembrane region" description="Helical" evidence="4">
    <location>
        <begin position="425"/>
        <end position="445"/>
    </location>
</feature>